<reference evidence="3 4" key="1">
    <citation type="submission" date="2018-07" db="EMBL/GenBank/DDBJ databases">
        <title>Section-level genome sequencing of Aspergillus section Nigri to investigate inter- and intra-species variation.</title>
        <authorList>
            <consortium name="DOE Joint Genome Institute"/>
            <person name="Vesth T.C."/>
            <person name="Nybo J.L."/>
            <person name="Theobald S."/>
            <person name="Frisvad J.C."/>
            <person name="Larsen T.O."/>
            <person name="Nielsen K.F."/>
            <person name="Hoof J.B."/>
            <person name="Brandl J."/>
            <person name="Salamov A."/>
            <person name="Riley R."/>
            <person name="Gladden J.M."/>
            <person name="Phatale P."/>
            <person name="Nielsen M.T."/>
            <person name="Lyhne E.K."/>
            <person name="Kogle M.E."/>
            <person name="Strasser K."/>
            <person name="McDonnell E."/>
            <person name="Barry K."/>
            <person name="Clum A."/>
            <person name="Chen C."/>
            <person name="Nolan M."/>
            <person name="Sandor L."/>
            <person name="Kuo A."/>
            <person name="Lipzen A."/>
            <person name="Hainaut M."/>
            <person name="Drula E."/>
            <person name="Tsang A."/>
            <person name="Magnuson J.K."/>
            <person name="Henrissat B."/>
            <person name="Wiebenga A."/>
            <person name="Simmons B.A."/>
            <person name="Makela M.R."/>
            <person name="De vries R.P."/>
            <person name="Grigoriev I.V."/>
            <person name="Mortensen U.H."/>
            <person name="Baker S.E."/>
            <person name="Andersen M.R."/>
        </authorList>
    </citation>
    <scope>NUCLEOTIDE SEQUENCE [LARGE SCALE GENOMIC DNA]</scope>
    <source>
        <strain evidence="3 4">ATCC 13157</strain>
    </source>
</reference>
<evidence type="ECO:0000313" key="4">
    <source>
        <dbReference type="Proteomes" id="UP000254937"/>
    </source>
</evidence>
<proteinExistence type="predicted"/>
<dbReference type="Proteomes" id="UP000254937">
    <property type="component" value="Unassembled WGS sequence"/>
</dbReference>
<dbReference type="EMBL" id="KZ851849">
    <property type="protein sequence ID" value="RDK44279.1"/>
    <property type="molecule type" value="Genomic_DNA"/>
</dbReference>
<feature type="chain" id="PRO_5016918125" description="GPI anchored cell wall protein" evidence="2">
    <location>
        <begin position="21"/>
        <end position="249"/>
    </location>
</feature>
<evidence type="ECO:0008006" key="5">
    <source>
        <dbReference type="Google" id="ProtNLM"/>
    </source>
</evidence>
<protein>
    <recommendedName>
        <fullName evidence="5">GPI anchored cell wall protein</fullName>
    </recommendedName>
</protein>
<keyword evidence="4" id="KW-1185">Reference proteome</keyword>
<evidence type="ECO:0000313" key="3">
    <source>
        <dbReference type="EMBL" id="RDK44279.1"/>
    </source>
</evidence>
<organism evidence="3 4">
    <name type="scientific">Aspergillus phoenicis ATCC 13157</name>
    <dbReference type="NCBI Taxonomy" id="1353007"/>
    <lineage>
        <taxon>Eukaryota</taxon>
        <taxon>Fungi</taxon>
        <taxon>Dikarya</taxon>
        <taxon>Ascomycota</taxon>
        <taxon>Pezizomycotina</taxon>
        <taxon>Eurotiomycetes</taxon>
        <taxon>Eurotiomycetidae</taxon>
        <taxon>Eurotiales</taxon>
        <taxon>Aspergillaceae</taxon>
        <taxon>Aspergillus</taxon>
    </lineage>
</organism>
<keyword evidence="2" id="KW-0732">Signal</keyword>
<evidence type="ECO:0000256" key="2">
    <source>
        <dbReference type="SAM" id="SignalP"/>
    </source>
</evidence>
<feature type="signal peptide" evidence="2">
    <location>
        <begin position="1"/>
        <end position="20"/>
    </location>
</feature>
<feature type="region of interest" description="Disordered" evidence="1">
    <location>
        <begin position="176"/>
        <end position="210"/>
    </location>
</feature>
<evidence type="ECO:0000256" key="1">
    <source>
        <dbReference type="SAM" id="MobiDB-lite"/>
    </source>
</evidence>
<dbReference type="AlphaFoldDB" id="A0A370PQ39"/>
<name>A0A370PQ39_ASPPH</name>
<accession>A0A370PQ39</accession>
<sequence>MRLQLTTSLALLATASTVVADDVVSVLWPSSASGENYNAKLIGTTGGDLTTLVINCPATASGSVTSAPAATAATTSAAVVKRATTASSSDDDDDNFNDSCNVPDSGETLTVGSSTWAFTTSGTAFSEEAACAFTGTTVASCAFTFNIDTQTSSSSGVTTTQLNKVPITITSTVSASATGSATGSGSTASATGDASGSSASSTGAATTTSDSGAFATGASQWVAGGAAMMNLFGVFSESSGPRKIQEPNE</sequence>
<gene>
    <name evidence="3" type="ORF">M752DRAFT_291444</name>
</gene>